<evidence type="ECO:0000256" key="10">
    <source>
        <dbReference type="ARBA" id="ARBA00023286"/>
    </source>
</evidence>
<evidence type="ECO:0000256" key="3">
    <source>
        <dbReference type="ARBA" id="ARBA00022448"/>
    </source>
</evidence>
<dbReference type="GO" id="GO:0016020">
    <property type="term" value="C:membrane"/>
    <property type="evidence" value="ECO:0007669"/>
    <property type="project" value="UniProtKB-SubCell"/>
</dbReference>
<keyword evidence="9" id="KW-0325">Glycoprotein</keyword>
<feature type="domain" description="Ionotropic glutamate receptor C-terminal" evidence="14">
    <location>
        <begin position="302"/>
        <end position="460"/>
    </location>
</feature>
<keyword evidence="11" id="KW-0407">Ion channel</keyword>
<keyword evidence="4 12" id="KW-0812">Transmembrane</keyword>
<feature type="signal peptide" evidence="13">
    <location>
        <begin position="1"/>
        <end position="17"/>
    </location>
</feature>
<dbReference type="SUPFAM" id="SSF53850">
    <property type="entry name" value="Periplasmic binding protein-like II"/>
    <property type="match status" value="1"/>
</dbReference>
<feature type="chain" id="PRO_5041446142" evidence="13">
    <location>
        <begin position="18"/>
        <end position="460"/>
    </location>
</feature>
<keyword evidence="10" id="KW-1071">Ligand-gated ion channel</keyword>
<dbReference type="Pfam" id="PF10613">
    <property type="entry name" value="Lig_chan-Glu_bd"/>
    <property type="match status" value="1"/>
</dbReference>
<evidence type="ECO:0000259" key="14">
    <source>
        <dbReference type="SMART" id="SM00079"/>
    </source>
</evidence>
<reference evidence="16" key="1">
    <citation type="submission" date="2023-07" db="EMBL/GenBank/DDBJ databases">
        <authorList>
            <consortium name="CYATHOMIX"/>
        </authorList>
    </citation>
    <scope>NUCLEOTIDE SEQUENCE</scope>
    <source>
        <strain evidence="16">N/A</strain>
    </source>
</reference>
<protein>
    <submittedName>
        <fullName evidence="16">Uncharacterized protein</fullName>
    </submittedName>
</protein>
<dbReference type="Gene3D" id="3.40.190.10">
    <property type="entry name" value="Periplasmic binding protein-like II"/>
    <property type="match status" value="1"/>
</dbReference>
<keyword evidence="5 12" id="KW-1133">Transmembrane helix</keyword>
<name>A0AA36GN43_CYLNA</name>
<evidence type="ECO:0000256" key="8">
    <source>
        <dbReference type="ARBA" id="ARBA00023170"/>
    </source>
</evidence>
<organism evidence="16 17">
    <name type="scientific">Cylicocyclus nassatus</name>
    <name type="common">Nematode worm</name>
    <dbReference type="NCBI Taxonomy" id="53992"/>
    <lineage>
        <taxon>Eukaryota</taxon>
        <taxon>Metazoa</taxon>
        <taxon>Ecdysozoa</taxon>
        <taxon>Nematoda</taxon>
        <taxon>Chromadorea</taxon>
        <taxon>Rhabditida</taxon>
        <taxon>Rhabditina</taxon>
        <taxon>Rhabditomorpha</taxon>
        <taxon>Strongyloidea</taxon>
        <taxon>Strongylidae</taxon>
        <taxon>Cylicocyclus</taxon>
    </lineage>
</organism>
<keyword evidence="6" id="KW-0406">Ion transport</keyword>
<proteinExistence type="inferred from homology"/>
<keyword evidence="8" id="KW-0675">Receptor</keyword>
<feature type="transmembrane region" description="Helical" evidence="12">
    <location>
        <begin position="426"/>
        <end position="446"/>
    </location>
</feature>
<dbReference type="InterPro" id="IPR001320">
    <property type="entry name" value="Iontro_rcpt_C"/>
</dbReference>
<evidence type="ECO:0000313" key="17">
    <source>
        <dbReference type="Proteomes" id="UP001176961"/>
    </source>
</evidence>
<keyword evidence="7 12" id="KW-0472">Membrane</keyword>
<evidence type="ECO:0000256" key="9">
    <source>
        <dbReference type="ARBA" id="ARBA00023180"/>
    </source>
</evidence>
<evidence type="ECO:0000259" key="15">
    <source>
        <dbReference type="SMART" id="SM00918"/>
    </source>
</evidence>
<gene>
    <name evidence="16" type="ORF">CYNAS_LOCUS7091</name>
</gene>
<dbReference type="SMART" id="SM00079">
    <property type="entry name" value="PBPe"/>
    <property type="match status" value="1"/>
</dbReference>
<keyword evidence="3" id="KW-0813">Transport</keyword>
<evidence type="ECO:0000256" key="12">
    <source>
        <dbReference type="SAM" id="Phobius"/>
    </source>
</evidence>
<dbReference type="Proteomes" id="UP001176961">
    <property type="component" value="Unassembled WGS sequence"/>
</dbReference>
<evidence type="ECO:0000256" key="5">
    <source>
        <dbReference type="ARBA" id="ARBA00022989"/>
    </source>
</evidence>
<dbReference type="InterPro" id="IPR019594">
    <property type="entry name" value="Glu/Gly-bd"/>
</dbReference>
<evidence type="ECO:0000256" key="6">
    <source>
        <dbReference type="ARBA" id="ARBA00023065"/>
    </source>
</evidence>
<evidence type="ECO:0000256" key="2">
    <source>
        <dbReference type="ARBA" id="ARBA00008685"/>
    </source>
</evidence>
<sequence>MFFESFVICLIINLTATSEVIVYISEEGDVEASAILRHLNISRMYYSNKFGVDDITLNHAVIKNTTSSDEHMENVREVFGWLPVFTNFVQIEQNPAKRLEQVNNISSSKYVIIFAETAIAEMLVEEDITPFRCEECSSINLFWIRPYATGKASDMRALREFLVDSEFNLEFNYSIKGSEEVEVSFYFHVMSFAFETLINTKNRSSKPLSSKFTKEAAYSFTDVLTVLNSPVPQYGAFERLGDSIFYENVRVKVYRVERTSDHPEETFNKEIASWTILGNITTLYESLNVDVKSIKEYRIATTLVSSSFDDLPPFVQVSEDPKKPYEGYCIDLIELIREELNFTYTIYEVEDGSFGSVDRNGNWNGLIGALMSGSADIALAPLTVNAERENVVDFTVPYYDLVGTTILMRKPDVEHSLFKFTKVLKWPVWLCTVAAYIVMSTTLWLFNRFSPYSYSNNRRK</sequence>
<dbReference type="GO" id="GO:0015276">
    <property type="term" value="F:ligand-gated monoatomic ion channel activity"/>
    <property type="evidence" value="ECO:0007669"/>
    <property type="project" value="InterPro"/>
</dbReference>
<comment type="subcellular location">
    <subcellularLocation>
        <location evidence="1">Membrane</location>
        <topology evidence="1">Multi-pass membrane protein</topology>
    </subcellularLocation>
</comment>
<evidence type="ECO:0000313" key="16">
    <source>
        <dbReference type="EMBL" id="CAJ0595108.1"/>
    </source>
</evidence>
<dbReference type="EMBL" id="CATQJL010000112">
    <property type="protein sequence ID" value="CAJ0595108.1"/>
    <property type="molecule type" value="Genomic_DNA"/>
</dbReference>
<dbReference type="InterPro" id="IPR015683">
    <property type="entry name" value="Ionotropic_Glu_rcpt"/>
</dbReference>
<dbReference type="FunFam" id="3.40.190.10:FF:000142">
    <property type="entry name" value="Ionotropic receptor 25a"/>
    <property type="match status" value="1"/>
</dbReference>
<evidence type="ECO:0000256" key="7">
    <source>
        <dbReference type="ARBA" id="ARBA00023136"/>
    </source>
</evidence>
<evidence type="ECO:0000256" key="13">
    <source>
        <dbReference type="SAM" id="SignalP"/>
    </source>
</evidence>
<evidence type="ECO:0000256" key="11">
    <source>
        <dbReference type="ARBA" id="ARBA00023303"/>
    </source>
</evidence>
<feature type="domain" description="Ionotropic glutamate receptor L-glutamate and glycine-binding" evidence="15">
    <location>
        <begin position="313"/>
        <end position="372"/>
    </location>
</feature>
<dbReference type="PANTHER" id="PTHR18966">
    <property type="entry name" value="IONOTROPIC GLUTAMATE RECEPTOR"/>
    <property type="match status" value="1"/>
</dbReference>
<keyword evidence="17" id="KW-1185">Reference proteome</keyword>
<evidence type="ECO:0000256" key="4">
    <source>
        <dbReference type="ARBA" id="ARBA00022692"/>
    </source>
</evidence>
<dbReference type="Gene3D" id="1.10.287.70">
    <property type="match status" value="1"/>
</dbReference>
<comment type="similarity">
    <text evidence="2">Belongs to the glutamate-gated ion channel (TC 1.A.10.1) family.</text>
</comment>
<keyword evidence="13" id="KW-0732">Signal</keyword>
<dbReference type="SMART" id="SM00918">
    <property type="entry name" value="Lig_chan-Glu_bd"/>
    <property type="match status" value="1"/>
</dbReference>
<accession>A0AA36GN43</accession>
<comment type="caution">
    <text evidence="16">The sequence shown here is derived from an EMBL/GenBank/DDBJ whole genome shotgun (WGS) entry which is preliminary data.</text>
</comment>
<evidence type="ECO:0000256" key="1">
    <source>
        <dbReference type="ARBA" id="ARBA00004141"/>
    </source>
</evidence>
<dbReference type="AlphaFoldDB" id="A0AA36GN43"/>